<protein>
    <recommendedName>
        <fullName evidence="8">HYDIN/VesB/CFA65-like Ig-like domain-containing protein</fullName>
    </recommendedName>
</protein>
<keyword evidence="3" id="KW-0963">Cytoplasm</keyword>
<dbReference type="GO" id="GO:0005737">
    <property type="term" value="C:cytoplasm"/>
    <property type="evidence" value="ECO:0007669"/>
    <property type="project" value="UniProtKB-SubCell"/>
</dbReference>
<sequence>MKGKISWLLICVGILFHHSSLLAQAKISFDKNIHDFGEIQESDGDAEVVFEFTNTGNKPLSLTSVKASCGCTTPDWSTEDVAPNKKGYINVKYSTKNRPGVFSKTISVRTNGVPQVLVLTIKGNVIARPKGPKDWYPMEVGNLRFKTTHFVFNNIKNTAKDTLSSIIYNQGKSPIELYIDQIKVPSHVKVWSNKTTVAVKDTVILYLSYDASLKTDYGYIFEYFQIPTSDINQPKKRINISAHIKEDFSAVANKKEEWPKSSFDKRKHDFGVMKALDKASTKFTITNDGKSTLLIRKVKASCGCTATKPNKTELAPGESTTLDVTFTAGNYNRSVTKSITVITNDPDHPENTLQISADVKSAEE</sequence>
<evidence type="ECO:0000256" key="7">
    <source>
        <dbReference type="SAM" id="SignalP"/>
    </source>
</evidence>
<dbReference type="Gene3D" id="2.60.40.10">
    <property type="entry name" value="Immunoglobulins"/>
    <property type="match status" value="3"/>
</dbReference>
<dbReference type="InterPro" id="IPR053879">
    <property type="entry name" value="HYDIN_VesB_CFA65-like_Ig"/>
</dbReference>
<name>A0A1S1YZ30_FLAPC</name>
<evidence type="ECO:0000256" key="6">
    <source>
        <dbReference type="SAM" id="MobiDB-lite"/>
    </source>
</evidence>
<dbReference type="AlphaFoldDB" id="A0A1S1YZ30"/>
<organism evidence="9 10">
    <name type="scientific">Flammeovirga pacifica</name>
    <dbReference type="NCBI Taxonomy" id="915059"/>
    <lineage>
        <taxon>Bacteria</taxon>
        <taxon>Pseudomonadati</taxon>
        <taxon>Bacteroidota</taxon>
        <taxon>Cytophagia</taxon>
        <taxon>Cytophagales</taxon>
        <taxon>Flammeovirgaceae</taxon>
        <taxon>Flammeovirga</taxon>
    </lineage>
</organism>
<dbReference type="PANTHER" id="PTHR37833">
    <property type="entry name" value="LIPOPROTEIN-RELATED"/>
    <property type="match status" value="1"/>
</dbReference>
<feature type="signal peptide" evidence="7">
    <location>
        <begin position="1"/>
        <end position="23"/>
    </location>
</feature>
<evidence type="ECO:0000256" key="4">
    <source>
        <dbReference type="ARBA" id="ARBA00023069"/>
    </source>
</evidence>
<reference evidence="9 10" key="1">
    <citation type="journal article" date="2012" name="Int. J. Syst. Evol. Microbiol.">
        <title>Flammeovirga pacifica sp. nov., isolated from deep-sea sediment.</title>
        <authorList>
            <person name="Xu H."/>
            <person name="Fu Y."/>
            <person name="Yang N."/>
            <person name="Ding Z."/>
            <person name="Lai Q."/>
            <person name="Zeng R."/>
        </authorList>
    </citation>
    <scope>NUCLEOTIDE SEQUENCE [LARGE SCALE GENOMIC DNA]</scope>
    <source>
        <strain evidence="10">DSM 24597 / LMG 26175 / WPAGA1</strain>
    </source>
</reference>
<dbReference type="Pfam" id="PF07610">
    <property type="entry name" value="DUF1573"/>
    <property type="match status" value="1"/>
</dbReference>
<dbReference type="Proteomes" id="UP000179797">
    <property type="component" value="Unassembled WGS sequence"/>
</dbReference>
<gene>
    <name evidence="9" type="ORF">NH26_07845</name>
</gene>
<evidence type="ECO:0000313" key="10">
    <source>
        <dbReference type="Proteomes" id="UP000179797"/>
    </source>
</evidence>
<dbReference type="OrthoDB" id="1466304at2"/>
<evidence type="ECO:0000259" key="8">
    <source>
        <dbReference type="Pfam" id="PF22544"/>
    </source>
</evidence>
<feature type="domain" description="HYDIN/VesB/CFA65-like Ig-like" evidence="8">
    <location>
        <begin position="259"/>
        <end position="357"/>
    </location>
</feature>
<comment type="subcellular location">
    <subcellularLocation>
        <location evidence="1">Cell projection</location>
        <location evidence="1">Cilium</location>
    </subcellularLocation>
    <subcellularLocation>
        <location evidence="2">Cytoplasm</location>
    </subcellularLocation>
</comment>
<dbReference type="PANTHER" id="PTHR37833:SF1">
    <property type="entry name" value="SIGNAL PEPTIDE PROTEIN"/>
    <property type="match status" value="1"/>
</dbReference>
<evidence type="ECO:0000256" key="3">
    <source>
        <dbReference type="ARBA" id="ARBA00022490"/>
    </source>
</evidence>
<dbReference type="InterPro" id="IPR013783">
    <property type="entry name" value="Ig-like_fold"/>
</dbReference>
<keyword evidence="4" id="KW-0969">Cilium</keyword>
<evidence type="ECO:0000256" key="2">
    <source>
        <dbReference type="ARBA" id="ARBA00004496"/>
    </source>
</evidence>
<comment type="caution">
    <text evidence="9">The sequence shown here is derived from an EMBL/GenBank/DDBJ whole genome shotgun (WGS) entry which is preliminary data.</text>
</comment>
<dbReference type="Pfam" id="PF22544">
    <property type="entry name" value="HYDIN_VesB_CFA65-like_Ig"/>
    <property type="match status" value="1"/>
</dbReference>
<accession>A0A1S1YZ30</accession>
<evidence type="ECO:0000256" key="1">
    <source>
        <dbReference type="ARBA" id="ARBA00004138"/>
    </source>
</evidence>
<feature type="region of interest" description="Disordered" evidence="6">
    <location>
        <begin position="345"/>
        <end position="364"/>
    </location>
</feature>
<dbReference type="EMBL" id="JRYR02000001">
    <property type="protein sequence ID" value="OHX66271.1"/>
    <property type="molecule type" value="Genomic_DNA"/>
</dbReference>
<dbReference type="RefSeq" id="WP_044225048.1">
    <property type="nucleotide sequence ID" value="NZ_JRYR02000001.1"/>
</dbReference>
<dbReference type="STRING" id="915059.NH26_07845"/>
<dbReference type="InterPro" id="IPR011467">
    <property type="entry name" value="DUF1573"/>
</dbReference>
<feature type="chain" id="PRO_5010316840" description="HYDIN/VesB/CFA65-like Ig-like domain-containing protein" evidence="7">
    <location>
        <begin position="24"/>
        <end position="364"/>
    </location>
</feature>
<evidence type="ECO:0000313" key="9">
    <source>
        <dbReference type="EMBL" id="OHX66271.1"/>
    </source>
</evidence>
<evidence type="ECO:0000256" key="5">
    <source>
        <dbReference type="ARBA" id="ARBA00023273"/>
    </source>
</evidence>
<keyword evidence="7" id="KW-0732">Signal</keyword>
<dbReference type="NCBIfam" id="NF012200">
    <property type="entry name" value="choice_anch_D"/>
    <property type="match status" value="1"/>
</dbReference>
<keyword evidence="5" id="KW-0966">Cell projection</keyword>
<keyword evidence="10" id="KW-1185">Reference proteome</keyword>
<proteinExistence type="predicted"/>